<reference evidence="1" key="1">
    <citation type="submission" date="2021-03" db="EMBL/GenBank/DDBJ databases">
        <title>Draft genome sequence of rust myrtle Austropuccinia psidii MF-1, a brazilian biotype.</title>
        <authorList>
            <person name="Quecine M.C."/>
            <person name="Pachon D.M.R."/>
            <person name="Bonatelli M.L."/>
            <person name="Correr F.H."/>
            <person name="Franceschini L.M."/>
            <person name="Leite T.F."/>
            <person name="Margarido G.R.A."/>
            <person name="Almeida C.A."/>
            <person name="Ferrarezi J.A."/>
            <person name="Labate C.A."/>
        </authorList>
    </citation>
    <scope>NUCLEOTIDE SEQUENCE</scope>
    <source>
        <strain evidence="1">MF-1</strain>
    </source>
</reference>
<sequence>MKQYLISFQLQHIVIAQPLGNSGRSRKTNERGTTRMNRLLSSSRPTAQISMPVSANMTPSEIQRLVDVNKIECIHFGRVAIFSSTGLLIALVKFRPFKTMSEVEVNQ</sequence>
<comment type="caution">
    <text evidence="1">The sequence shown here is derived from an EMBL/GenBank/DDBJ whole genome shotgun (WGS) entry which is preliminary data.</text>
</comment>
<name>A0A9Q3JH27_9BASI</name>
<evidence type="ECO:0000313" key="2">
    <source>
        <dbReference type="Proteomes" id="UP000765509"/>
    </source>
</evidence>
<keyword evidence="2" id="KW-1185">Reference proteome</keyword>
<proteinExistence type="predicted"/>
<protein>
    <submittedName>
        <fullName evidence="1">Uncharacterized protein</fullName>
    </submittedName>
</protein>
<accession>A0A9Q3JH27</accession>
<evidence type="ECO:0000313" key="1">
    <source>
        <dbReference type="EMBL" id="MBW0561669.1"/>
    </source>
</evidence>
<organism evidence="1 2">
    <name type="scientific">Austropuccinia psidii MF-1</name>
    <dbReference type="NCBI Taxonomy" id="1389203"/>
    <lineage>
        <taxon>Eukaryota</taxon>
        <taxon>Fungi</taxon>
        <taxon>Dikarya</taxon>
        <taxon>Basidiomycota</taxon>
        <taxon>Pucciniomycotina</taxon>
        <taxon>Pucciniomycetes</taxon>
        <taxon>Pucciniales</taxon>
        <taxon>Sphaerophragmiaceae</taxon>
        <taxon>Austropuccinia</taxon>
    </lineage>
</organism>
<gene>
    <name evidence="1" type="ORF">O181_101384</name>
</gene>
<dbReference type="AlphaFoldDB" id="A0A9Q3JH27"/>
<dbReference type="EMBL" id="AVOT02071363">
    <property type="protein sequence ID" value="MBW0561669.1"/>
    <property type="molecule type" value="Genomic_DNA"/>
</dbReference>
<dbReference type="Proteomes" id="UP000765509">
    <property type="component" value="Unassembled WGS sequence"/>
</dbReference>